<dbReference type="Proteomes" id="UP001341840">
    <property type="component" value="Unassembled WGS sequence"/>
</dbReference>
<protein>
    <submittedName>
        <fullName evidence="2">Uncharacterized protein</fullName>
    </submittedName>
</protein>
<evidence type="ECO:0000313" key="2">
    <source>
        <dbReference type="EMBL" id="MED6218702.1"/>
    </source>
</evidence>
<comment type="caution">
    <text evidence="2">The sequence shown here is derived from an EMBL/GenBank/DDBJ whole genome shotgun (WGS) entry which is preliminary data.</text>
</comment>
<evidence type="ECO:0000313" key="3">
    <source>
        <dbReference type="Proteomes" id="UP001341840"/>
    </source>
</evidence>
<proteinExistence type="predicted"/>
<gene>
    <name evidence="2" type="ORF">PIB30_028905</name>
</gene>
<accession>A0ABU6Z7Y9</accession>
<dbReference type="EMBL" id="JASCZI010271976">
    <property type="protein sequence ID" value="MED6218702.1"/>
    <property type="molecule type" value="Genomic_DNA"/>
</dbReference>
<feature type="region of interest" description="Disordered" evidence="1">
    <location>
        <begin position="1"/>
        <end position="21"/>
    </location>
</feature>
<sequence>MSKMKNSRDQKGCLPRFREPDRSMNRWSDRFKAVLSLQSSSPMVSATAGADKISCPIRRDRVRYMKKNNREDEDAFPIVTAAHYRACVCSRFVATLVRYHKLHCGASLGCLLSR</sequence>
<reference evidence="2 3" key="1">
    <citation type="journal article" date="2023" name="Plants (Basel)">
        <title>Bridging the Gap: Combining Genomics and Transcriptomics Approaches to Understand Stylosanthes scabra, an Orphan Legume from the Brazilian Caatinga.</title>
        <authorList>
            <person name="Ferreira-Neto J.R.C."/>
            <person name="da Silva M.D."/>
            <person name="Binneck E."/>
            <person name="de Melo N.F."/>
            <person name="da Silva R.H."/>
            <person name="de Melo A.L.T.M."/>
            <person name="Pandolfi V."/>
            <person name="Bustamante F.O."/>
            <person name="Brasileiro-Vidal A.C."/>
            <person name="Benko-Iseppon A.M."/>
        </authorList>
    </citation>
    <scope>NUCLEOTIDE SEQUENCE [LARGE SCALE GENOMIC DNA]</scope>
    <source>
        <tissue evidence="2">Leaves</tissue>
    </source>
</reference>
<organism evidence="2 3">
    <name type="scientific">Stylosanthes scabra</name>
    <dbReference type="NCBI Taxonomy" id="79078"/>
    <lineage>
        <taxon>Eukaryota</taxon>
        <taxon>Viridiplantae</taxon>
        <taxon>Streptophyta</taxon>
        <taxon>Embryophyta</taxon>
        <taxon>Tracheophyta</taxon>
        <taxon>Spermatophyta</taxon>
        <taxon>Magnoliopsida</taxon>
        <taxon>eudicotyledons</taxon>
        <taxon>Gunneridae</taxon>
        <taxon>Pentapetalae</taxon>
        <taxon>rosids</taxon>
        <taxon>fabids</taxon>
        <taxon>Fabales</taxon>
        <taxon>Fabaceae</taxon>
        <taxon>Papilionoideae</taxon>
        <taxon>50 kb inversion clade</taxon>
        <taxon>dalbergioids sensu lato</taxon>
        <taxon>Dalbergieae</taxon>
        <taxon>Pterocarpus clade</taxon>
        <taxon>Stylosanthes</taxon>
    </lineage>
</organism>
<keyword evidence="3" id="KW-1185">Reference proteome</keyword>
<name>A0ABU6Z7Y9_9FABA</name>
<evidence type="ECO:0000256" key="1">
    <source>
        <dbReference type="SAM" id="MobiDB-lite"/>
    </source>
</evidence>